<dbReference type="RefSeq" id="XP_035457936.2">
    <property type="nucleotide sequence ID" value="XM_035602043.2"/>
</dbReference>
<proteinExistence type="predicted"/>
<feature type="compositionally biased region" description="Basic residues" evidence="1">
    <location>
        <begin position="35"/>
        <end position="45"/>
    </location>
</feature>
<evidence type="ECO:0000256" key="1">
    <source>
        <dbReference type="SAM" id="MobiDB-lite"/>
    </source>
</evidence>
<gene>
    <name evidence="4" type="primary">LOC118281396</name>
    <name evidence="3" type="synonym">LOC118281470</name>
</gene>
<name>A0A9R0DZE6_SPOFR</name>
<evidence type="ECO:0000313" key="3">
    <source>
        <dbReference type="RefSeq" id="XP_035457936.2"/>
    </source>
</evidence>
<accession>A0A9R0DZE6</accession>
<dbReference type="RefSeq" id="XP_050555636.1">
    <property type="nucleotide sequence ID" value="XM_050699679.1"/>
</dbReference>
<feature type="region of interest" description="Disordered" evidence="1">
    <location>
        <begin position="1"/>
        <end position="69"/>
    </location>
</feature>
<dbReference type="Proteomes" id="UP000829999">
    <property type="component" value="Chromosome 17"/>
</dbReference>
<sequence>MAQIDNPFWLYEEDSPQPSTAANSSSKKKAEPVKRAKKSQKKKVLPVKNPFAGESDSDSDTIKIAEDTTPPAIKRKKIAVFPDSEDESQQPIRAATLRSAFSQRVASGYSYQSDPTKTGQYFFELRVYNTREAERLSYNERWKQALVTLKLATDQNTGTWAALTGLVNAGRKEMRDIRPVLYPNPNN</sequence>
<reference evidence="3 4" key="1">
    <citation type="submission" date="2025-04" db="UniProtKB">
        <authorList>
            <consortium name="RefSeq"/>
        </authorList>
    </citation>
    <scope>IDENTIFICATION</scope>
    <source>
        <tissue evidence="3 4">Whole larval tissue</tissue>
    </source>
</reference>
<dbReference type="OrthoDB" id="7409986at2759"/>
<protein>
    <submittedName>
        <fullName evidence="4">Uncharacterized protein LOC118281396</fullName>
    </submittedName>
    <submittedName>
        <fullName evidence="3">Uncharacterized protein LOC118281470</fullName>
    </submittedName>
</protein>
<dbReference type="AlphaFoldDB" id="A0A9R0DZE6"/>
<evidence type="ECO:0000313" key="4">
    <source>
        <dbReference type="RefSeq" id="XP_050555636.1"/>
    </source>
</evidence>
<keyword evidence="2" id="KW-1185">Reference proteome</keyword>
<dbReference type="GeneID" id="118281396"/>
<dbReference type="Proteomes" id="UP000829999">
    <property type="component" value="Chromosome 18"/>
</dbReference>
<organism evidence="2 4">
    <name type="scientific">Spodoptera frugiperda</name>
    <name type="common">Fall armyworm</name>
    <dbReference type="NCBI Taxonomy" id="7108"/>
    <lineage>
        <taxon>Eukaryota</taxon>
        <taxon>Metazoa</taxon>
        <taxon>Ecdysozoa</taxon>
        <taxon>Arthropoda</taxon>
        <taxon>Hexapoda</taxon>
        <taxon>Insecta</taxon>
        <taxon>Pterygota</taxon>
        <taxon>Neoptera</taxon>
        <taxon>Endopterygota</taxon>
        <taxon>Lepidoptera</taxon>
        <taxon>Glossata</taxon>
        <taxon>Ditrysia</taxon>
        <taxon>Noctuoidea</taxon>
        <taxon>Noctuidae</taxon>
        <taxon>Amphipyrinae</taxon>
        <taxon>Spodoptera</taxon>
    </lineage>
</organism>
<evidence type="ECO:0000313" key="2">
    <source>
        <dbReference type="Proteomes" id="UP000829999"/>
    </source>
</evidence>